<reference evidence="2" key="1">
    <citation type="submission" date="2014-09" db="EMBL/GenBank/DDBJ databases">
        <authorList>
            <person name="Magalhaes I.L.F."/>
            <person name="Oliveira U."/>
            <person name="Santos F.R."/>
            <person name="Vidigal T.H.D.A."/>
            <person name="Brescovit A.D."/>
            <person name="Santos A.J."/>
        </authorList>
    </citation>
    <scope>NUCLEOTIDE SEQUENCE</scope>
    <source>
        <tissue evidence="2">Shoot tissue taken approximately 20 cm above the soil surface</tissue>
    </source>
</reference>
<proteinExistence type="predicted"/>
<accession>A0A0A9HTJ0</accession>
<protein>
    <submittedName>
        <fullName evidence="2">Uncharacterized protein</fullName>
    </submittedName>
</protein>
<feature type="region of interest" description="Disordered" evidence="1">
    <location>
        <begin position="1"/>
        <end position="20"/>
    </location>
</feature>
<name>A0A0A9HTJ0_ARUDO</name>
<organism evidence="2">
    <name type="scientific">Arundo donax</name>
    <name type="common">Giant reed</name>
    <name type="synonym">Donax arundinaceus</name>
    <dbReference type="NCBI Taxonomy" id="35708"/>
    <lineage>
        <taxon>Eukaryota</taxon>
        <taxon>Viridiplantae</taxon>
        <taxon>Streptophyta</taxon>
        <taxon>Embryophyta</taxon>
        <taxon>Tracheophyta</taxon>
        <taxon>Spermatophyta</taxon>
        <taxon>Magnoliopsida</taxon>
        <taxon>Liliopsida</taxon>
        <taxon>Poales</taxon>
        <taxon>Poaceae</taxon>
        <taxon>PACMAD clade</taxon>
        <taxon>Arundinoideae</taxon>
        <taxon>Arundineae</taxon>
        <taxon>Arundo</taxon>
    </lineage>
</organism>
<reference evidence="2" key="2">
    <citation type="journal article" date="2015" name="Data Brief">
        <title>Shoot transcriptome of the giant reed, Arundo donax.</title>
        <authorList>
            <person name="Barrero R.A."/>
            <person name="Guerrero F.D."/>
            <person name="Moolhuijzen P."/>
            <person name="Goolsby J.A."/>
            <person name="Tidwell J."/>
            <person name="Bellgard S.E."/>
            <person name="Bellgard M.I."/>
        </authorList>
    </citation>
    <scope>NUCLEOTIDE SEQUENCE</scope>
    <source>
        <tissue evidence="2">Shoot tissue taken approximately 20 cm above the soil surface</tissue>
    </source>
</reference>
<dbReference type="EMBL" id="GBRH01159700">
    <property type="protein sequence ID" value="JAE38196.1"/>
    <property type="molecule type" value="Transcribed_RNA"/>
</dbReference>
<feature type="compositionally biased region" description="Acidic residues" evidence="1">
    <location>
        <begin position="1"/>
        <end position="14"/>
    </location>
</feature>
<sequence>MVEEAELAEGDVEEGAPGGVVGRVEIKNHRDVALDVDELSGGGRNRLRLGITERIGGARGSW</sequence>
<evidence type="ECO:0000256" key="1">
    <source>
        <dbReference type="SAM" id="MobiDB-lite"/>
    </source>
</evidence>
<dbReference type="AlphaFoldDB" id="A0A0A9HTJ0"/>
<evidence type="ECO:0000313" key="2">
    <source>
        <dbReference type="EMBL" id="JAE38196.1"/>
    </source>
</evidence>